<gene>
    <name evidence="1" type="ORF">EZS28_013951</name>
</gene>
<dbReference type="AlphaFoldDB" id="A0A5J4W6W4"/>
<organism evidence="1 2">
    <name type="scientific">Streblomastix strix</name>
    <dbReference type="NCBI Taxonomy" id="222440"/>
    <lineage>
        <taxon>Eukaryota</taxon>
        <taxon>Metamonada</taxon>
        <taxon>Preaxostyla</taxon>
        <taxon>Oxymonadida</taxon>
        <taxon>Streblomastigidae</taxon>
        <taxon>Streblomastix</taxon>
    </lineage>
</organism>
<dbReference type="Proteomes" id="UP000324800">
    <property type="component" value="Unassembled WGS sequence"/>
</dbReference>
<proteinExistence type="predicted"/>
<protein>
    <submittedName>
        <fullName evidence="1">Uncharacterized protein</fullName>
    </submittedName>
</protein>
<name>A0A5J4W6W4_9EUKA</name>
<accession>A0A5J4W6W4</accession>
<sequence>MNETAIPEINWWMIKLKVNIPAQLIQIPPQMTMTMDAVPSVWGSTLEKELEMITVAHGTWNKRQAKLTRINKEIKALTQDLRSFAKTLKNLRFQSLEIRSDNIKAVSDIMKWSATQTLIKEIKYVHQSIERLEMQTQITHLLGVKNEIADALSRLS</sequence>
<comment type="caution">
    <text evidence="1">The sequence shown here is derived from an EMBL/GenBank/DDBJ whole genome shotgun (WGS) entry which is preliminary data.</text>
</comment>
<dbReference type="EMBL" id="SNRW01003191">
    <property type="protein sequence ID" value="KAA6390520.1"/>
    <property type="molecule type" value="Genomic_DNA"/>
</dbReference>
<reference evidence="1 2" key="1">
    <citation type="submission" date="2019-03" db="EMBL/GenBank/DDBJ databases">
        <title>Single cell metagenomics reveals metabolic interactions within the superorganism composed of flagellate Streblomastix strix and complex community of Bacteroidetes bacteria on its surface.</title>
        <authorList>
            <person name="Treitli S.C."/>
            <person name="Kolisko M."/>
            <person name="Husnik F."/>
            <person name="Keeling P."/>
            <person name="Hampl V."/>
        </authorList>
    </citation>
    <scope>NUCLEOTIDE SEQUENCE [LARGE SCALE GENOMIC DNA]</scope>
    <source>
        <strain evidence="1">ST1C</strain>
    </source>
</reference>
<evidence type="ECO:0000313" key="1">
    <source>
        <dbReference type="EMBL" id="KAA6390520.1"/>
    </source>
</evidence>
<evidence type="ECO:0000313" key="2">
    <source>
        <dbReference type="Proteomes" id="UP000324800"/>
    </source>
</evidence>